<evidence type="ECO:0000259" key="5">
    <source>
        <dbReference type="PROSITE" id="PS51918"/>
    </source>
</evidence>
<evidence type="ECO:0000256" key="2">
    <source>
        <dbReference type="ARBA" id="ARBA00022723"/>
    </source>
</evidence>
<dbReference type="AlphaFoldDB" id="A0A1H9QYT6"/>
<accession>A0A1H9QYT6</accession>
<dbReference type="InterPro" id="IPR058240">
    <property type="entry name" value="rSAM_sf"/>
</dbReference>
<dbReference type="RefSeq" id="WP_074999441.1">
    <property type="nucleotide sequence ID" value="NZ_FOGO01000003.1"/>
</dbReference>
<dbReference type="InterPro" id="IPR007197">
    <property type="entry name" value="rSAM"/>
</dbReference>
<dbReference type="GO" id="GO:0046872">
    <property type="term" value="F:metal ion binding"/>
    <property type="evidence" value="ECO:0007669"/>
    <property type="project" value="UniProtKB-KW"/>
</dbReference>
<dbReference type="SFLD" id="SFLDS00029">
    <property type="entry name" value="Radical_SAM"/>
    <property type="match status" value="1"/>
</dbReference>
<dbReference type="SUPFAM" id="SSF102114">
    <property type="entry name" value="Radical SAM enzymes"/>
    <property type="match status" value="1"/>
</dbReference>
<dbReference type="EMBL" id="FOGO01000003">
    <property type="protein sequence ID" value="SER64979.1"/>
    <property type="molecule type" value="Genomic_DNA"/>
</dbReference>
<dbReference type="OrthoDB" id="9782387at2"/>
<evidence type="ECO:0000256" key="4">
    <source>
        <dbReference type="ARBA" id="ARBA00023014"/>
    </source>
</evidence>
<sequence length="370" mass="41436">MTTAVHITPRPPSRAEAKARLRGYLADRPDLAARLKDVRRMGTRVRGCEVHLTTACNIRCKGCWYFEGGFDTAVRETSDPGLIRAFAEKLATDGVTQATLIGGEPTLVLDRVRPFVEHLPYLTISTNGLRPLPMDGFENVAVGISLFGGGPLDDELRAHRPNGSSFTGLFEKALGHYRDDPRVTFVFALSEEGLPHIEPTVRAIRDNGNQVTFNFYSEHGSDSPLRIEDEQRTLAEALRVAEAYPEAVVAHPYFIETLITGRTHWGGRFGYDVCPSISVDLPEHEQRVANGNPVLDGFAVYGADYETLQFCCTSGDCDGCRDSQAVYSWLMVSFHWFLDSVQRLETWLDLAESYWRQWYWAQSHAPAFAR</sequence>
<dbReference type="GO" id="GO:0051536">
    <property type="term" value="F:iron-sulfur cluster binding"/>
    <property type="evidence" value="ECO:0007669"/>
    <property type="project" value="UniProtKB-KW"/>
</dbReference>
<gene>
    <name evidence="6" type="ORF">SAMN05421870_103166</name>
</gene>
<dbReference type="Proteomes" id="UP000182841">
    <property type="component" value="Unassembled WGS sequence"/>
</dbReference>
<dbReference type="GO" id="GO:0003824">
    <property type="term" value="F:catalytic activity"/>
    <property type="evidence" value="ECO:0007669"/>
    <property type="project" value="InterPro"/>
</dbReference>
<keyword evidence="2" id="KW-0479">Metal-binding</keyword>
<organism evidence="6 7">
    <name type="scientific">Streptomyces qinglanensis</name>
    <dbReference type="NCBI Taxonomy" id="943816"/>
    <lineage>
        <taxon>Bacteria</taxon>
        <taxon>Bacillati</taxon>
        <taxon>Actinomycetota</taxon>
        <taxon>Actinomycetes</taxon>
        <taxon>Kitasatosporales</taxon>
        <taxon>Streptomycetaceae</taxon>
        <taxon>Streptomyces</taxon>
    </lineage>
</organism>
<dbReference type="CDD" id="cd01335">
    <property type="entry name" value="Radical_SAM"/>
    <property type="match status" value="1"/>
</dbReference>
<name>A0A1H9QYT6_9ACTN</name>
<dbReference type="PROSITE" id="PS51918">
    <property type="entry name" value="RADICAL_SAM"/>
    <property type="match status" value="1"/>
</dbReference>
<evidence type="ECO:0000256" key="1">
    <source>
        <dbReference type="ARBA" id="ARBA00022691"/>
    </source>
</evidence>
<keyword evidence="4" id="KW-0411">Iron-sulfur</keyword>
<keyword evidence="1" id="KW-0949">S-adenosyl-L-methionine</keyword>
<reference evidence="7" key="1">
    <citation type="submission" date="2016-10" db="EMBL/GenBank/DDBJ databases">
        <authorList>
            <person name="Varghese N."/>
            <person name="Submissions S."/>
        </authorList>
    </citation>
    <scope>NUCLEOTIDE SEQUENCE [LARGE SCALE GENOMIC DNA]</scope>
    <source>
        <strain evidence="7">CGMCC 4.6825</strain>
    </source>
</reference>
<dbReference type="InterPro" id="IPR013785">
    <property type="entry name" value="Aldolase_TIM"/>
</dbReference>
<evidence type="ECO:0000313" key="6">
    <source>
        <dbReference type="EMBL" id="SER64979.1"/>
    </source>
</evidence>
<evidence type="ECO:0000313" key="7">
    <source>
        <dbReference type="Proteomes" id="UP000182841"/>
    </source>
</evidence>
<dbReference type="Pfam" id="PF13353">
    <property type="entry name" value="Fer4_12"/>
    <property type="match status" value="1"/>
</dbReference>
<proteinExistence type="predicted"/>
<keyword evidence="7" id="KW-1185">Reference proteome</keyword>
<protein>
    <submittedName>
        <fullName evidence="6">4Fe-4S single cluster domain-containing protein</fullName>
    </submittedName>
</protein>
<dbReference type="Gene3D" id="3.20.20.70">
    <property type="entry name" value="Aldolase class I"/>
    <property type="match status" value="1"/>
</dbReference>
<keyword evidence="3" id="KW-0408">Iron</keyword>
<feature type="domain" description="Radical SAM core" evidence="5">
    <location>
        <begin position="40"/>
        <end position="245"/>
    </location>
</feature>
<evidence type="ECO:0000256" key="3">
    <source>
        <dbReference type="ARBA" id="ARBA00023004"/>
    </source>
</evidence>